<sequence length="51" mass="5851">MGKKAIKLDVWMQSRAKLIIGFLGLGNIKVKISYQNEKAIRVFNSKLSWID</sequence>
<evidence type="ECO:0000313" key="1">
    <source>
        <dbReference type="EMBL" id="KRL37212.1"/>
    </source>
</evidence>
<keyword evidence="2" id="KW-1185">Reference proteome</keyword>
<accession>A0A0R1PY40</accession>
<protein>
    <submittedName>
        <fullName evidence="1">Uncharacterized protein</fullName>
    </submittedName>
</protein>
<dbReference type="STRING" id="1423812.FD20_GL000549"/>
<dbReference type="AlphaFoldDB" id="A0A0R1PY40"/>
<dbReference type="EMBL" id="AZEG01000014">
    <property type="protein sequence ID" value="KRL37212.1"/>
    <property type="molecule type" value="Genomic_DNA"/>
</dbReference>
<comment type="caution">
    <text evidence="1">The sequence shown here is derived from an EMBL/GenBank/DDBJ whole genome shotgun (WGS) entry which is preliminary data.</text>
</comment>
<evidence type="ECO:0000313" key="2">
    <source>
        <dbReference type="Proteomes" id="UP000051155"/>
    </source>
</evidence>
<gene>
    <name evidence="1" type="ORF">FD20_GL000549</name>
</gene>
<name>A0A0R1PY40_9LACO</name>
<dbReference type="Proteomes" id="UP000051155">
    <property type="component" value="Unassembled WGS sequence"/>
</dbReference>
<proteinExistence type="predicted"/>
<reference evidence="1 2" key="1">
    <citation type="journal article" date="2015" name="Genome Announc.">
        <title>Expanding the biotechnology potential of lactobacilli through comparative genomics of 213 strains and associated genera.</title>
        <authorList>
            <person name="Sun Z."/>
            <person name="Harris H.M."/>
            <person name="McCann A."/>
            <person name="Guo C."/>
            <person name="Argimon S."/>
            <person name="Zhang W."/>
            <person name="Yang X."/>
            <person name="Jeffery I.B."/>
            <person name="Cooney J.C."/>
            <person name="Kagawa T.F."/>
            <person name="Liu W."/>
            <person name="Song Y."/>
            <person name="Salvetti E."/>
            <person name="Wrobel A."/>
            <person name="Rasinkangas P."/>
            <person name="Parkhill J."/>
            <person name="Rea M.C."/>
            <person name="O'Sullivan O."/>
            <person name="Ritari J."/>
            <person name="Douillard F.P."/>
            <person name="Paul Ross R."/>
            <person name="Yang R."/>
            <person name="Briner A.E."/>
            <person name="Felis G.E."/>
            <person name="de Vos W.M."/>
            <person name="Barrangou R."/>
            <person name="Klaenhammer T.R."/>
            <person name="Caufield P.W."/>
            <person name="Cui Y."/>
            <person name="Zhang H."/>
            <person name="O'Toole P.W."/>
        </authorList>
    </citation>
    <scope>NUCLEOTIDE SEQUENCE [LARGE SCALE GENOMIC DNA]</scope>
    <source>
        <strain evidence="1 2">DSM 19971</strain>
    </source>
</reference>
<dbReference type="PATRIC" id="fig|1423812.3.peg.587"/>
<organism evidence="1 2">
    <name type="scientific">Liquorilactobacillus uvarum DSM 19971</name>
    <dbReference type="NCBI Taxonomy" id="1423812"/>
    <lineage>
        <taxon>Bacteria</taxon>
        <taxon>Bacillati</taxon>
        <taxon>Bacillota</taxon>
        <taxon>Bacilli</taxon>
        <taxon>Lactobacillales</taxon>
        <taxon>Lactobacillaceae</taxon>
        <taxon>Liquorilactobacillus</taxon>
    </lineage>
</organism>